<feature type="compositionally biased region" description="Basic and acidic residues" evidence="1">
    <location>
        <begin position="19"/>
        <end position="31"/>
    </location>
</feature>
<comment type="caution">
    <text evidence="2">The sequence shown here is derived from an EMBL/GenBank/DDBJ whole genome shotgun (WGS) entry which is preliminary data.</text>
</comment>
<feature type="region of interest" description="Disordered" evidence="1">
    <location>
        <begin position="15"/>
        <end position="61"/>
    </location>
</feature>
<accession>A0ABR1R9X7</accession>
<proteinExistence type="predicted"/>
<evidence type="ECO:0000256" key="1">
    <source>
        <dbReference type="SAM" id="MobiDB-lite"/>
    </source>
</evidence>
<protein>
    <submittedName>
        <fullName evidence="2">Uncharacterized protein</fullName>
    </submittedName>
</protein>
<feature type="compositionally biased region" description="Acidic residues" evidence="1">
    <location>
        <begin position="32"/>
        <end position="41"/>
    </location>
</feature>
<sequence length="114" mass="12051">MDVLTTEIQGRPLSPIFEDISHYESRSGSSKEDEDAEIPEVAEEKGQCADTAASPPEQSIERTAMTPEEYARWKAAAPLSADNTTAVAAGLRGQDVGGDGGIGKNFAILEIGVE</sequence>
<evidence type="ECO:0000313" key="2">
    <source>
        <dbReference type="EMBL" id="KAK8006186.1"/>
    </source>
</evidence>
<dbReference type="Proteomes" id="UP001396898">
    <property type="component" value="Unassembled WGS sequence"/>
</dbReference>
<keyword evidence="3" id="KW-1185">Reference proteome</keyword>
<dbReference type="EMBL" id="JAQQWI010000017">
    <property type="protein sequence ID" value="KAK8006186.1"/>
    <property type="molecule type" value="Genomic_DNA"/>
</dbReference>
<evidence type="ECO:0000313" key="3">
    <source>
        <dbReference type="Proteomes" id="UP001396898"/>
    </source>
</evidence>
<organism evidence="2 3">
    <name type="scientific">Apiospora marii</name>
    <dbReference type="NCBI Taxonomy" id="335849"/>
    <lineage>
        <taxon>Eukaryota</taxon>
        <taxon>Fungi</taxon>
        <taxon>Dikarya</taxon>
        <taxon>Ascomycota</taxon>
        <taxon>Pezizomycotina</taxon>
        <taxon>Sordariomycetes</taxon>
        <taxon>Xylariomycetidae</taxon>
        <taxon>Amphisphaeriales</taxon>
        <taxon>Apiosporaceae</taxon>
        <taxon>Apiospora</taxon>
    </lineage>
</organism>
<reference evidence="2 3" key="1">
    <citation type="submission" date="2023-01" db="EMBL/GenBank/DDBJ databases">
        <title>Analysis of 21 Apiospora genomes using comparative genomics revels a genus with tremendous synthesis potential of carbohydrate active enzymes and secondary metabolites.</title>
        <authorList>
            <person name="Sorensen T."/>
        </authorList>
    </citation>
    <scope>NUCLEOTIDE SEQUENCE [LARGE SCALE GENOMIC DNA]</scope>
    <source>
        <strain evidence="2 3">CBS 20057</strain>
    </source>
</reference>
<name>A0ABR1R9X7_9PEZI</name>
<gene>
    <name evidence="2" type="ORF">PG991_012483</name>
</gene>